<feature type="transmembrane region" description="Helical" evidence="2">
    <location>
        <begin position="12"/>
        <end position="33"/>
    </location>
</feature>
<name>A0A2B4S242_STYPI</name>
<gene>
    <name evidence="3" type="primary">FCN1</name>
    <name evidence="3" type="ORF">AWC38_SpisGene12609</name>
</gene>
<dbReference type="AlphaFoldDB" id="A0A2B4S242"/>
<keyword evidence="2" id="KW-0472">Membrane</keyword>
<keyword evidence="4" id="KW-1185">Reference proteome</keyword>
<dbReference type="OrthoDB" id="5959148at2759"/>
<organism evidence="3 4">
    <name type="scientific">Stylophora pistillata</name>
    <name type="common">Smooth cauliflower coral</name>
    <dbReference type="NCBI Taxonomy" id="50429"/>
    <lineage>
        <taxon>Eukaryota</taxon>
        <taxon>Metazoa</taxon>
        <taxon>Cnidaria</taxon>
        <taxon>Anthozoa</taxon>
        <taxon>Hexacorallia</taxon>
        <taxon>Scleractinia</taxon>
        <taxon>Astrocoeniina</taxon>
        <taxon>Pocilloporidae</taxon>
        <taxon>Stylophora</taxon>
    </lineage>
</organism>
<sequence>MEAVKKLRGNSFWTVAVIVNILFSVVSVGFLIYKVQVLEGEVFQLRSDLKYEAEARESEQADLMNRNKRAAEYHKESKTCNSCHNACVQLFGLGVSAKVTTKINNGTDQDVICMRGARGPQGRDGPRGRRGRPGYIGKAGKRGPPGARGRQGPRGRPGSALAGNTSRLLQDI</sequence>
<reference evidence="4" key="1">
    <citation type="journal article" date="2017" name="bioRxiv">
        <title>Comparative analysis of the genomes of Stylophora pistillata and Acropora digitifera provides evidence for extensive differences between species of corals.</title>
        <authorList>
            <person name="Voolstra C.R."/>
            <person name="Li Y."/>
            <person name="Liew Y.J."/>
            <person name="Baumgarten S."/>
            <person name="Zoccola D."/>
            <person name="Flot J.-F."/>
            <person name="Tambutte S."/>
            <person name="Allemand D."/>
            <person name="Aranda M."/>
        </authorList>
    </citation>
    <scope>NUCLEOTIDE SEQUENCE [LARGE SCALE GENOMIC DNA]</scope>
</reference>
<comment type="caution">
    <text evidence="3">The sequence shown here is derived from an EMBL/GenBank/DDBJ whole genome shotgun (WGS) entry which is preliminary data.</text>
</comment>
<feature type="compositionally biased region" description="Low complexity" evidence="1">
    <location>
        <begin position="142"/>
        <end position="158"/>
    </location>
</feature>
<dbReference type="Pfam" id="PF01391">
    <property type="entry name" value="Collagen"/>
    <property type="match status" value="1"/>
</dbReference>
<evidence type="ECO:0000256" key="2">
    <source>
        <dbReference type="SAM" id="Phobius"/>
    </source>
</evidence>
<dbReference type="Proteomes" id="UP000225706">
    <property type="component" value="Unassembled WGS sequence"/>
</dbReference>
<accession>A0A2B4S242</accession>
<feature type="compositionally biased region" description="Polar residues" evidence="1">
    <location>
        <begin position="162"/>
        <end position="172"/>
    </location>
</feature>
<keyword evidence="2" id="KW-1133">Transmembrane helix</keyword>
<proteinExistence type="predicted"/>
<evidence type="ECO:0000256" key="1">
    <source>
        <dbReference type="SAM" id="MobiDB-lite"/>
    </source>
</evidence>
<dbReference type="EMBL" id="LSMT01000226">
    <property type="protein sequence ID" value="PFX22860.1"/>
    <property type="molecule type" value="Genomic_DNA"/>
</dbReference>
<feature type="non-terminal residue" evidence="3">
    <location>
        <position position="172"/>
    </location>
</feature>
<evidence type="ECO:0000313" key="3">
    <source>
        <dbReference type="EMBL" id="PFX22860.1"/>
    </source>
</evidence>
<keyword evidence="2" id="KW-0812">Transmembrane</keyword>
<feature type="region of interest" description="Disordered" evidence="1">
    <location>
        <begin position="112"/>
        <end position="172"/>
    </location>
</feature>
<protein>
    <submittedName>
        <fullName evidence="3">Ficolin-1</fullName>
    </submittedName>
</protein>
<evidence type="ECO:0000313" key="4">
    <source>
        <dbReference type="Proteomes" id="UP000225706"/>
    </source>
</evidence>
<dbReference type="InterPro" id="IPR008160">
    <property type="entry name" value="Collagen"/>
</dbReference>